<sequence>MPDYTFYKEQFAGEDIPESEFPRFLKRAEIELKRMRRIYPMTPAGAYTEDAAAEMALCAIADAMYEFAQEDERRGLARVSIGSVSETYTAPPELCARTLDDRARHYRREAGYYYSIGRWVNDG</sequence>
<accession>A0A8S5PG97</accession>
<dbReference type="EMBL" id="BK015406">
    <property type="protein sequence ID" value="DAE05244.1"/>
    <property type="molecule type" value="Genomic_DNA"/>
</dbReference>
<organism evidence="1">
    <name type="scientific">Siphoviridae sp. ctPui28</name>
    <dbReference type="NCBI Taxonomy" id="2825488"/>
    <lineage>
        <taxon>Viruses</taxon>
        <taxon>Duplodnaviria</taxon>
        <taxon>Heunggongvirae</taxon>
        <taxon>Uroviricota</taxon>
        <taxon>Caudoviricetes</taxon>
    </lineage>
</organism>
<reference evidence="1" key="1">
    <citation type="journal article" date="2021" name="Proc. Natl. Acad. Sci. U.S.A.">
        <title>A Catalog of Tens of Thousands of Viruses from Human Metagenomes Reveals Hidden Associations with Chronic Diseases.</title>
        <authorList>
            <person name="Tisza M.J."/>
            <person name="Buck C.B."/>
        </authorList>
    </citation>
    <scope>NUCLEOTIDE SEQUENCE</scope>
    <source>
        <strain evidence="1">CtPui28</strain>
    </source>
</reference>
<name>A0A8S5PG97_9CAUD</name>
<protein>
    <submittedName>
        <fullName evidence="1">Head Tail Connector Protein</fullName>
    </submittedName>
</protein>
<evidence type="ECO:0000313" key="1">
    <source>
        <dbReference type="EMBL" id="DAE05244.1"/>
    </source>
</evidence>
<proteinExistence type="predicted"/>